<keyword evidence="2" id="KW-1133">Transmembrane helix</keyword>
<dbReference type="InterPro" id="IPR018391">
    <property type="entry name" value="PQQ_b-propeller_rpt"/>
</dbReference>
<dbReference type="PROSITE" id="PS50093">
    <property type="entry name" value="PKD"/>
    <property type="match status" value="1"/>
</dbReference>
<evidence type="ECO:0000256" key="2">
    <source>
        <dbReference type="SAM" id="Phobius"/>
    </source>
</evidence>
<evidence type="ECO:0000313" key="5">
    <source>
        <dbReference type="Proteomes" id="UP000198888"/>
    </source>
</evidence>
<dbReference type="InterPro" id="IPR022409">
    <property type="entry name" value="PKD/Chitinase_dom"/>
</dbReference>
<dbReference type="PANTHER" id="PTHR34512:SF30">
    <property type="entry name" value="OUTER MEMBRANE PROTEIN ASSEMBLY FACTOR BAMB"/>
    <property type="match status" value="1"/>
</dbReference>
<dbReference type="InterPro" id="IPR013783">
    <property type="entry name" value="Ig-like_fold"/>
</dbReference>
<keyword evidence="5" id="KW-1185">Reference proteome</keyword>
<feature type="compositionally biased region" description="Acidic residues" evidence="1">
    <location>
        <begin position="763"/>
        <end position="775"/>
    </location>
</feature>
<evidence type="ECO:0000313" key="4">
    <source>
        <dbReference type="EMBL" id="SEJ09926.1"/>
    </source>
</evidence>
<reference evidence="4 5" key="1">
    <citation type="submission" date="2016-10" db="EMBL/GenBank/DDBJ databases">
        <authorList>
            <person name="de Groot N.N."/>
        </authorList>
    </citation>
    <scope>NUCLEOTIDE SEQUENCE [LARGE SCALE GENOMIC DNA]</scope>
    <source>
        <strain evidence="4 5">DSM 22187</strain>
    </source>
</reference>
<feature type="compositionally biased region" description="Low complexity" evidence="1">
    <location>
        <begin position="696"/>
        <end position="708"/>
    </location>
</feature>
<feature type="transmembrane region" description="Helical" evidence="2">
    <location>
        <begin position="1037"/>
        <end position="1057"/>
    </location>
</feature>
<dbReference type="PANTHER" id="PTHR34512">
    <property type="entry name" value="CELL SURFACE PROTEIN"/>
    <property type="match status" value="1"/>
</dbReference>
<dbReference type="EMBL" id="FNYR01000021">
    <property type="protein sequence ID" value="SEJ09926.1"/>
    <property type="molecule type" value="Genomic_DNA"/>
</dbReference>
<dbReference type="InterPro" id="IPR035986">
    <property type="entry name" value="PKD_dom_sf"/>
</dbReference>
<dbReference type="SUPFAM" id="SSF49299">
    <property type="entry name" value="PKD domain"/>
    <property type="match status" value="1"/>
</dbReference>
<dbReference type="InterPro" id="IPR015943">
    <property type="entry name" value="WD40/YVTN_repeat-like_dom_sf"/>
</dbReference>
<feature type="compositionally biased region" description="Gly residues" evidence="1">
    <location>
        <begin position="684"/>
        <end position="695"/>
    </location>
</feature>
<accession>A0A1H6W257</accession>
<feature type="region of interest" description="Disordered" evidence="1">
    <location>
        <begin position="801"/>
        <end position="835"/>
    </location>
</feature>
<evidence type="ECO:0000256" key="1">
    <source>
        <dbReference type="SAM" id="MobiDB-lite"/>
    </source>
</evidence>
<dbReference type="InterPro" id="IPR002372">
    <property type="entry name" value="PQQ_rpt_dom"/>
</dbReference>
<gene>
    <name evidence="4" type="ORF">SAMN05444271_12112</name>
</gene>
<dbReference type="CDD" id="cd00146">
    <property type="entry name" value="PKD"/>
    <property type="match status" value="1"/>
</dbReference>
<dbReference type="Gene3D" id="2.60.40.10">
    <property type="entry name" value="Immunoglobulins"/>
    <property type="match status" value="1"/>
</dbReference>
<feature type="region of interest" description="Disordered" evidence="1">
    <location>
        <begin position="675"/>
        <end position="787"/>
    </location>
</feature>
<dbReference type="InterPro" id="IPR011047">
    <property type="entry name" value="Quinoprotein_ADH-like_sf"/>
</dbReference>
<dbReference type="Gene3D" id="2.40.10.480">
    <property type="match status" value="1"/>
</dbReference>
<dbReference type="AlphaFoldDB" id="A0A1H6W257"/>
<dbReference type="STRING" id="1073996.SAMN05444271_12112"/>
<dbReference type="InterPro" id="IPR026453">
    <property type="entry name" value="PGF_pre_PGF"/>
</dbReference>
<dbReference type="SMART" id="SM00564">
    <property type="entry name" value="PQQ"/>
    <property type="match status" value="8"/>
</dbReference>
<keyword evidence="2" id="KW-0812">Transmembrane</keyword>
<sequence length="1067" mass="111699">MRPNSGGQYRMKRGRGIVWAGLVVCLLLAGGVVVGSLAVGAQSDTATAPVTNESAWPSFGLGPDGNRALSNGTGPVETGVVQWNYTTGGIVHSSPAVVNGTLYVGSDDNKVYAFDTQTSSEQWNFTTGGSVLSSPAVANGTAYVGSYDNRIYALNATDGTEQWNYTTGGDVWSSPAVVNGTVYVGSDDDTVYGLDAQTGSEQWNYTTGGEVRSSPAVVNGTVYVGSYDGEVYALNATDGTEQWSYSRGGPGTELSSPAVVNGTVYIGGVGGSVYALNATDGTERWKTATTFDVQSSPTVWNDTVYIGSNEDVYALDTTTGTEQWSYPTNNKVYSTPTVVNGTVYVGSYDNNVYTLDAVKGTEQWTYTTGGFVFSSPTVVDGIAYFGSEDGNLYALHADDSVPILSEYTVSNPSNQNIAVRFNSDKLLTNLSASISGTESATLSTSDFTPTVDTDGNVTYEAIYTAGSEGSYTATLDTAADGAGNDAATSQAESVVLDAPPTISAYAVSNPSGQNVTVRFNATEQLSTISVSISNAESATLSSTDFTETAITGGNYTYDASYTGISDGTYTATLDTAADAAGNDGATGQQDSVIVDTTPPTAAAGENQTVDEDTTVQFNGSNTTDNTGIASYNWSFGDGMNATGQTVTHTYTDSGEYTVTLTVEDAAGNQDIDTSTVTVESSSNGGSGGNGGGGGSSRSTDTGSTVTVVPAQEPESSDSDDSSTRGSEAADSIDSQSVAVRGVSRGERVSVDFTTPDEDRTATDQDESTGDSDGSDEPTPRQVRNIVPDGLDIQFAEAGDYEFTVRTRDADTSDSAESEPSRTGDSGSAFRSDFSTNSLSDDGVRFARETRQRPVGFIEVDTEFETEAVETATHRFRVRKSYLESTDASVESVRLYRDEIAQWRELDTQQVRETEDYYFFEAETPGFSVFVIGTSAPVFETTDQQLIGFDESTGGVEATVSVENIGSKAGTYDAVLSADGETIGTAEASVDAAERADVTVTGTVETDDPVTLRLAGQSLGDVTRTKPTPVPTDPEQSGLRLVGVLLGVAVVVIGGLLWSRRKNGEETQ</sequence>
<dbReference type="Gene3D" id="2.130.10.10">
    <property type="entry name" value="YVTN repeat-like/Quinoprotein amine dehydrogenase"/>
    <property type="match status" value="2"/>
</dbReference>
<dbReference type="SMART" id="SM00089">
    <property type="entry name" value="PKD"/>
    <property type="match status" value="1"/>
</dbReference>
<dbReference type="Pfam" id="PF13360">
    <property type="entry name" value="PQQ_2"/>
    <property type="match status" value="2"/>
</dbReference>
<dbReference type="NCBIfam" id="TIGR04213">
    <property type="entry name" value="PGF_pre_PGF"/>
    <property type="match status" value="1"/>
</dbReference>
<name>A0A1H6W257_9EURY</name>
<dbReference type="SUPFAM" id="SSF50998">
    <property type="entry name" value="Quinoprotein alcohol dehydrogenase-like"/>
    <property type="match status" value="3"/>
</dbReference>
<feature type="domain" description="PKD" evidence="3">
    <location>
        <begin position="598"/>
        <end position="685"/>
    </location>
</feature>
<dbReference type="InterPro" id="IPR000601">
    <property type="entry name" value="PKD_dom"/>
</dbReference>
<protein>
    <submittedName>
        <fullName evidence="4">PGF-pre-PGF domain-containing protein</fullName>
    </submittedName>
</protein>
<dbReference type="Proteomes" id="UP000198888">
    <property type="component" value="Unassembled WGS sequence"/>
</dbReference>
<proteinExistence type="predicted"/>
<organism evidence="4 5">
    <name type="scientific">Halohasta litchfieldiae</name>
    <dbReference type="NCBI Taxonomy" id="1073996"/>
    <lineage>
        <taxon>Archaea</taxon>
        <taxon>Methanobacteriati</taxon>
        <taxon>Methanobacteriota</taxon>
        <taxon>Stenosarchaea group</taxon>
        <taxon>Halobacteria</taxon>
        <taxon>Halobacteriales</taxon>
        <taxon>Haloferacaceae</taxon>
        <taxon>Halohasta</taxon>
    </lineage>
</organism>
<evidence type="ECO:0000259" key="3">
    <source>
        <dbReference type="PROSITE" id="PS50093"/>
    </source>
</evidence>
<dbReference type="Pfam" id="PF18911">
    <property type="entry name" value="PKD_4"/>
    <property type="match status" value="1"/>
</dbReference>
<keyword evidence="2" id="KW-0472">Membrane</keyword>